<comment type="caution">
    <text evidence="2">The sequence shown here is derived from an EMBL/GenBank/DDBJ whole genome shotgun (WGS) entry which is preliminary data.</text>
</comment>
<reference evidence="2 3" key="1">
    <citation type="submission" date="2019-01" db="EMBL/GenBank/DDBJ databases">
        <title>Genome sequencing of the rare red list fungi Fomitopsis rosea.</title>
        <authorList>
            <person name="Buettner E."/>
            <person name="Kellner H."/>
        </authorList>
    </citation>
    <scope>NUCLEOTIDE SEQUENCE [LARGE SCALE GENOMIC DNA]</scope>
    <source>
        <strain evidence="2 3">DSM 105464</strain>
    </source>
</reference>
<evidence type="ECO:0000256" key="1">
    <source>
        <dbReference type="SAM" id="MobiDB-lite"/>
    </source>
</evidence>
<accession>A0A4Y9XJJ9</accession>
<feature type="region of interest" description="Disordered" evidence="1">
    <location>
        <begin position="207"/>
        <end position="231"/>
    </location>
</feature>
<proteinExistence type="predicted"/>
<organism evidence="2 3">
    <name type="scientific">Rhodofomes roseus</name>
    <dbReference type="NCBI Taxonomy" id="34475"/>
    <lineage>
        <taxon>Eukaryota</taxon>
        <taxon>Fungi</taxon>
        <taxon>Dikarya</taxon>
        <taxon>Basidiomycota</taxon>
        <taxon>Agaricomycotina</taxon>
        <taxon>Agaricomycetes</taxon>
        <taxon>Polyporales</taxon>
        <taxon>Rhodofomes</taxon>
    </lineage>
</organism>
<gene>
    <name evidence="2" type="ORF">EVJ58_g11119</name>
</gene>
<protein>
    <submittedName>
        <fullName evidence="2">Uncharacterized protein</fullName>
    </submittedName>
</protein>
<evidence type="ECO:0000313" key="2">
    <source>
        <dbReference type="EMBL" id="TFY50264.1"/>
    </source>
</evidence>
<feature type="compositionally biased region" description="Acidic residues" evidence="1">
    <location>
        <begin position="207"/>
        <end position="224"/>
    </location>
</feature>
<sequence>MSTANETSALPAGYTLLNKKTMISEQGKELAMSAFIQADSRNPDAHDMYIYNDYYAYGVIDIIDKSLSALHSRITKKDWPAAMAQLEALTHFMEMESVWGMADDGERVIAMVRAYGACLVATLRALKKNGDLTPEKYPSLEYMLKAATSLGQATRGLGVDSEYDRVCQGIGKRLFSGIPREEARALHEARHKAWLQTLPADVQKEFEEEADDDDDDDEEEDEDDKPWWHGGVAGIEDVKDEDFVLSRVWKEYKDYLSECPTKPLRGPPIWDLDKWSQADKAAFSFDAMSDD</sequence>
<dbReference type="Proteomes" id="UP000298390">
    <property type="component" value="Unassembled WGS sequence"/>
</dbReference>
<dbReference type="EMBL" id="SEKV01001586">
    <property type="protein sequence ID" value="TFY50264.1"/>
    <property type="molecule type" value="Genomic_DNA"/>
</dbReference>
<evidence type="ECO:0000313" key="3">
    <source>
        <dbReference type="Proteomes" id="UP000298390"/>
    </source>
</evidence>
<dbReference type="AlphaFoldDB" id="A0A4Y9XJJ9"/>
<name>A0A4Y9XJJ9_9APHY</name>